<protein>
    <submittedName>
        <fullName evidence="1">NADH:ubiquinone oxidoreductase 17.2 kD subunit</fullName>
    </submittedName>
</protein>
<dbReference type="STRING" id="1401685.P857_1123"/>
<dbReference type="InterPro" id="IPR007763">
    <property type="entry name" value="NDUFA12"/>
</dbReference>
<gene>
    <name evidence="1" type="ORF">P857_1123</name>
</gene>
<dbReference type="AlphaFoldDB" id="W2V3A2"/>
<name>W2V3A2_9RICK</name>
<accession>W2V3A2</accession>
<organism evidence="1 2">
    <name type="scientific">Candidatus Xenolissoclinum pacificiensis L6</name>
    <dbReference type="NCBI Taxonomy" id="1401685"/>
    <lineage>
        <taxon>Bacteria</taxon>
        <taxon>Pseudomonadati</taxon>
        <taxon>Pseudomonadota</taxon>
        <taxon>Alphaproteobacteria</taxon>
        <taxon>Rickettsiales</taxon>
        <taxon>Anaplasmataceae</taxon>
        <taxon>Candidatus Xenolissoclinum</taxon>
    </lineage>
</organism>
<dbReference type="EMBL" id="AXCJ01000001">
    <property type="protein sequence ID" value="ETO91943.1"/>
    <property type="molecule type" value="Genomic_DNA"/>
</dbReference>
<dbReference type="Proteomes" id="UP000018951">
    <property type="component" value="Unassembled WGS sequence"/>
</dbReference>
<dbReference type="GO" id="GO:0045271">
    <property type="term" value="C:respiratory chain complex I"/>
    <property type="evidence" value="ECO:0007669"/>
    <property type="project" value="InterPro"/>
</dbReference>
<proteinExistence type="predicted"/>
<evidence type="ECO:0000313" key="1">
    <source>
        <dbReference type="EMBL" id="ETO91943.1"/>
    </source>
</evidence>
<evidence type="ECO:0000313" key="2">
    <source>
        <dbReference type="Proteomes" id="UP000018951"/>
    </source>
</evidence>
<keyword evidence="2" id="KW-1185">Reference proteome</keyword>
<reference evidence="1 2" key="1">
    <citation type="journal article" date="2013" name="PLoS ONE">
        <title>Bacterial endosymbiosis in a chordate host: long-term co-evolution and conservation of secondary metabolism.</title>
        <authorList>
            <person name="Kwan J.C."/>
            <person name="Schmidt E.W."/>
        </authorList>
    </citation>
    <scope>NUCLEOTIDE SEQUENCE [LARGE SCALE GENOMIC DNA]</scope>
    <source>
        <strain evidence="2">L6</strain>
    </source>
</reference>
<dbReference type="PANTHER" id="PTHR12910">
    <property type="entry name" value="NADH-UBIQUINONE OXIDOREDUCTASE SUBUNIT B17.2"/>
    <property type="match status" value="1"/>
</dbReference>
<dbReference type="Pfam" id="PF05071">
    <property type="entry name" value="NDUFA12"/>
    <property type="match status" value="1"/>
</dbReference>
<sequence>MLFLELRSKFVGSDESGNRYYEYKKCKRFVVYSNKSQDPSTISINWYLWLHYASDIHNYDLNYCWQKPRVSIKDNICYKVTPNTKNTIYYSRWEPDDSKNK</sequence>
<comment type="caution">
    <text evidence="1">The sequence shown here is derived from an EMBL/GenBank/DDBJ whole genome shotgun (WGS) entry which is preliminary data.</text>
</comment>